<evidence type="ECO:0000256" key="4">
    <source>
        <dbReference type="PROSITE-ProRule" id="PRU00834"/>
    </source>
</evidence>
<dbReference type="AlphaFoldDB" id="A0ABD3Q9I0"/>
<keyword evidence="3" id="KW-0862">Zinc</keyword>
<dbReference type="EMBL" id="JALLPJ020000268">
    <property type="protein sequence ID" value="KAL3797019.1"/>
    <property type="molecule type" value="Genomic_DNA"/>
</dbReference>
<protein>
    <recommendedName>
        <fullName evidence="6">DNL-type domain-containing protein</fullName>
    </recommendedName>
</protein>
<evidence type="ECO:0000313" key="7">
    <source>
        <dbReference type="EMBL" id="KAL3797019.1"/>
    </source>
</evidence>
<reference evidence="7 8" key="1">
    <citation type="submission" date="2024-10" db="EMBL/GenBank/DDBJ databases">
        <title>Updated reference genomes for cyclostephanoid diatoms.</title>
        <authorList>
            <person name="Roberts W.R."/>
            <person name="Alverson A.J."/>
        </authorList>
    </citation>
    <scope>NUCLEOTIDE SEQUENCE [LARGE SCALE GENOMIC DNA]</scope>
    <source>
        <strain evidence="7 8">AJA010-31</strain>
    </source>
</reference>
<dbReference type="InterPro" id="IPR024158">
    <property type="entry name" value="Mt_import_TIM15"/>
</dbReference>
<dbReference type="InterPro" id="IPR007853">
    <property type="entry name" value="Znf_DNL-typ"/>
</dbReference>
<sequence length="713" mass="79907">MDRVRELTAIAIKDIQKYLADCSQNFEPSQLYSTARNEKFVDDDLRKPLFRSITDPSMFNLVDTIVSQVNQTDSRYQYTLRRNDITHIKYEKGGFFKRHRDYLSTTSNLIEEFTLLLCVTPDGVNERGMIGGNTAIYHYGGCEVFDTTTPGCGILFRKDLEHEGMASIRGEKHVITANLWAVRKEVSQQVLLVTFPTEDEDKRPSVRDVANASTSYPLPVDDLTGMLSTHVQFANRLAAQQGNDLPTLVTYECRNLTSKPLAALSPKKAKLSNFTEDFDDNLIICESEARMRAVASAAVALGENDYSISSGDKLDFDDIKSDLLDDYSEVHEQLEEIGYGLKLNLGLGIHSSVDVKSAVLKSVLTDPHDMTYHGCETVYLPGLDRAIDKSEESVNENKHDDDEMFFHRNMEGEVVFNKEEAERASEITASSDLEERVKAALQRKRFVLPQQTDDVYAFFCNETVYGRINVLWVCGLIRMKRGTAPNTTTNTKIAFDVWPSDEANKKMTSVRSQIKERVLESVLMMKSLAISLALAVSSCEAFTSPSLVLQSASRLAASDSDENQDDTPFALPAPKEDNKVSIDLSKGSSIKIDGVASPKFQLQYTCKICDFRNSVKVSRHAYTKGIVIAKCKGCDCRHLIADNLNWLDGFDYDKGEMNIEQYMANRSVDSGNEDLVARVDKKVFDLEKVLYQSPDEPNVLSSPEEDGGIEEWA</sequence>
<dbReference type="Gene3D" id="2.60.120.620">
    <property type="entry name" value="q2cbj1_9rhob like domain"/>
    <property type="match status" value="1"/>
</dbReference>
<keyword evidence="8" id="KW-1185">Reference proteome</keyword>
<dbReference type="PROSITE" id="PS51501">
    <property type="entry name" value="ZF_DNL"/>
    <property type="match status" value="1"/>
</dbReference>
<evidence type="ECO:0000256" key="2">
    <source>
        <dbReference type="ARBA" id="ARBA00022771"/>
    </source>
</evidence>
<feature type="region of interest" description="Disordered" evidence="5">
    <location>
        <begin position="694"/>
        <end position="713"/>
    </location>
</feature>
<keyword evidence="1" id="KW-0479">Metal-binding</keyword>
<evidence type="ECO:0000313" key="8">
    <source>
        <dbReference type="Proteomes" id="UP001530400"/>
    </source>
</evidence>
<dbReference type="PANTHER" id="PTHR20922">
    <property type="entry name" value="DNL-TYPE ZINC FINGER PROTEIN"/>
    <property type="match status" value="1"/>
</dbReference>
<dbReference type="GO" id="GO:0008270">
    <property type="term" value="F:zinc ion binding"/>
    <property type="evidence" value="ECO:0007669"/>
    <property type="project" value="UniProtKB-KW"/>
</dbReference>
<name>A0ABD3Q9I0_9STRA</name>
<keyword evidence="2 4" id="KW-0863">Zinc-finger</keyword>
<evidence type="ECO:0000256" key="5">
    <source>
        <dbReference type="SAM" id="MobiDB-lite"/>
    </source>
</evidence>
<dbReference type="PANTHER" id="PTHR20922:SF13">
    <property type="entry name" value="DNL-TYPE ZINC FINGER PROTEIN"/>
    <property type="match status" value="1"/>
</dbReference>
<comment type="caution">
    <text evidence="7">The sequence shown here is derived from an EMBL/GenBank/DDBJ whole genome shotgun (WGS) entry which is preliminary data.</text>
</comment>
<dbReference type="Pfam" id="PF05180">
    <property type="entry name" value="zf-DNL"/>
    <property type="match status" value="1"/>
</dbReference>
<evidence type="ECO:0000256" key="1">
    <source>
        <dbReference type="ARBA" id="ARBA00022723"/>
    </source>
</evidence>
<feature type="compositionally biased region" description="Acidic residues" evidence="5">
    <location>
        <begin position="703"/>
        <end position="713"/>
    </location>
</feature>
<gene>
    <name evidence="7" type="ORF">ACHAWO_006655</name>
</gene>
<organism evidence="7 8">
    <name type="scientific">Cyclotella atomus</name>
    <dbReference type="NCBI Taxonomy" id="382360"/>
    <lineage>
        <taxon>Eukaryota</taxon>
        <taxon>Sar</taxon>
        <taxon>Stramenopiles</taxon>
        <taxon>Ochrophyta</taxon>
        <taxon>Bacillariophyta</taxon>
        <taxon>Coscinodiscophyceae</taxon>
        <taxon>Thalassiosirophycidae</taxon>
        <taxon>Stephanodiscales</taxon>
        <taxon>Stephanodiscaceae</taxon>
        <taxon>Cyclotella</taxon>
    </lineage>
</organism>
<accession>A0ABD3Q9I0</accession>
<proteinExistence type="predicted"/>
<evidence type="ECO:0000259" key="6">
    <source>
        <dbReference type="PROSITE" id="PS51501"/>
    </source>
</evidence>
<dbReference type="Proteomes" id="UP001530400">
    <property type="component" value="Unassembled WGS sequence"/>
</dbReference>
<evidence type="ECO:0000256" key="3">
    <source>
        <dbReference type="ARBA" id="ARBA00022833"/>
    </source>
</evidence>
<feature type="domain" description="DNL-type" evidence="6">
    <location>
        <begin position="595"/>
        <end position="700"/>
    </location>
</feature>